<dbReference type="RefSeq" id="WP_205098803.1">
    <property type="nucleotide sequence ID" value="NZ_CAJNAQ010000005.1"/>
</dbReference>
<evidence type="ECO:0000259" key="3">
    <source>
        <dbReference type="PROSITE" id="PS51332"/>
    </source>
</evidence>
<dbReference type="Gene3D" id="1.10.1240.10">
    <property type="entry name" value="Methionine synthase domain"/>
    <property type="match status" value="1"/>
</dbReference>
<keyword evidence="2" id="KW-0170">Cobalt</keyword>
<reference evidence="4" key="1">
    <citation type="submission" date="2021-02" db="EMBL/GenBank/DDBJ databases">
        <authorList>
            <person name="Han P."/>
        </authorList>
    </citation>
    <scope>NUCLEOTIDE SEQUENCE</scope>
    <source>
        <strain evidence="4">Candidatus Nitrosotenuis uzonensis 5A</strain>
    </source>
</reference>
<dbReference type="GO" id="GO:0050667">
    <property type="term" value="P:homocysteine metabolic process"/>
    <property type="evidence" value="ECO:0007669"/>
    <property type="project" value="TreeGrafter"/>
</dbReference>
<protein>
    <submittedName>
        <fullName evidence="4">Response regulator receiver protein</fullName>
    </submittedName>
</protein>
<sequence>MVYLRAKTVKGEKYLYLVKSVWDPKKNTSRQETIKYLGKASEVTKDDLPQDYRNDVKIIAYLSSIDNTQIAERENMLAKLRVQLYRHLIKGDFDATKQIYDSYSKTSGMMSFFEKILAPVMYKIGDMWERNEIGIADEHVASNIANTLVKMINSKYSHVQRKKKIIICVPEGEEHNLGANILETNFASMGHKVYNLTPTEPHESIARFVESSKPDLVVISITLPDNIKPGQRLVKKILERTHVPIFVGGQAFKNQTNAKVSGAQIILENNLKALSRMMLSGNRRQVSPAHA</sequence>
<dbReference type="GO" id="GO:0005829">
    <property type="term" value="C:cytosol"/>
    <property type="evidence" value="ECO:0007669"/>
    <property type="project" value="TreeGrafter"/>
</dbReference>
<dbReference type="Pfam" id="PF02607">
    <property type="entry name" value="B12-binding_2"/>
    <property type="match status" value="1"/>
</dbReference>
<comment type="caution">
    <text evidence="4">The sequence shown here is derived from an EMBL/GenBank/DDBJ whole genome shotgun (WGS) entry which is preliminary data.</text>
</comment>
<dbReference type="InterPro" id="IPR036594">
    <property type="entry name" value="Meth_synthase_dom"/>
</dbReference>
<dbReference type="EMBL" id="CAJNAQ010000005">
    <property type="protein sequence ID" value="CAE6492408.1"/>
    <property type="molecule type" value="Genomic_DNA"/>
</dbReference>
<keyword evidence="1" id="KW-0479">Metal-binding</keyword>
<gene>
    <name evidence="4" type="ORF">NUZ5A_50026</name>
</gene>
<dbReference type="PANTHER" id="PTHR45833:SF1">
    <property type="entry name" value="METHIONINE SYNTHASE"/>
    <property type="match status" value="1"/>
</dbReference>
<accession>A0A812EVU3</accession>
<dbReference type="InterPro" id="IPR036724">
    <property type="entry name" value="Cobalamin-bd_sf"/>
</dbReference>
<dbReference type="PROSITE" id="PS51332">
    <property type="entry name" value="B12_BINDING"/>
    <property type="match status" value="1"/>
</dbReference>
<dbReference type="AlphaFoldDB" id="A0A812EVU3"/>
<proteinExistence type="predicted"/>
<evidence type="ECO:0000313" key="4">
    <source>
        <dbReference type="EMBL" id="CAE6492408.1"/>
    </source>
</evidence>
<dbReference type="GO" id="GO:0031419">
    <property type="term" value="F:cobalamin binding"/>
    <property type="evidence" value="ECO:0007669"/>
    <property type="project" value="InterPro"/>
</dbReference>
<dbReference type="Proteomes" id="UP000655759">
    <property type="component" value="Unassembled WGS sequence"/>
</dbReference>
<dbReference type="GO" id="GO:0008705">
    <property type="term" value="F:methionine synthase activity"/>
    <property type="evidence" value="ECO:0007669"/>
    <property type="project" value="TreeGrafter"/>
</dbReference>
<dbReference type="SUPFAM" id="SSF52242">
    <property type="entry name" value="Cobalamin (vitamin B12)-binding domain"/>
    <property type="match status" value="1"/>
</dbReference>
<dbReference type="Gene3D" id="3.40.50.280">
    <property type="entry name" value="Cobalamin-binding domain"/>
    <property type="match status" value="1"/>
</dbReference>
<dbReference type="CDD" id="cd02065">
    <property type="entry name" value="B12-binding_like"/>
    <property type="match status" value="1"/>
</dbReference>
<organism evidence="4 5">
    <name type="scientific">Candidatus Nitrosotenuis uzonensis</name>
    <dbReference type="NCBI Taxonomy" id="1407055"/>
    <lineage>
        <taxon>Archaea</taxon>
        <taxon>Nitrososphaerota</taxon>
        <taxon>Candidatus Nitrosotenuis</taxon>
    </lineage>
</organism>
<evidence type="ECO:0000256" key="1">
    <source>
        <dbReference type="ARBA" id="ARBA00022723"/>
    </source>
</evidence>
<dbReference type="Pfam" id="PF02310">
    <property type="entry name" value="B12-binding"/>
    <property type="match status" value="1"/>
</dbReference>
<dbReference type="GO" id="GO:0046872">
    <property type="term" value="F:metal ion binding"/>
    <property type="evidence" value="ECO:0007669"/>
    <property type="project" value="UniProtKB-KW"/>
</dbReference>
<dbReference type="PANTHER" id="PTHR45833">
    <property type="entry name" value="METHIONINE SYNTHASE"/>
    <property type="match status" value="1"/>
</dbReference>
<dbReference type="GO" id="GO:0046653">
    <property type="term" value="P:tetrahydrofolate metabolic process"/>
    <property type="evidence" value="ECO:0007669"/>
    <property type="project" value="TreeGrafter"/>
</dbReference>
<dbReference type="InterPro" id="IPR050554">
    <property type="entry name" value="Met_Synthase/Corrinoid"/>
</dbReference>
<feature type="domain" description="B12-binding" evidence="3">
    <location>
        <begin position="162"/>
        <end position="289"/>
    </location>
</feature>
<dbReference type="InterPro" id="IPR006158">
    <property type="entry name" value="Cobalamin-bd"/>
</dbReference>
<evidence type="ECO:0000313" key="5">
    <source>
        <dbReference type="Proteomes" id="UP000655759"/>
    </source>
</evidence>
<dbReference type="InterPro" id="IPR003759">
    <property type="entry name" value="Cbl-bd_cap"/>
</dbReference>
<evidence type="ECO:0000256" key="2">
    <source>
        <dbReference type="ARBA" id="ARBA00023285"/>
    </source>
</evidence>
<name>A0A812EVU3_9ARCH</name>